<comment type="subcellular location">
    <subcellularLocation>
        <location evidence="1">Secreted</location>
    </subcellularLocation>
</comment>
<dbReference type="Pfam" id="PF00295">
    <property type="entry name" value="Glyco_hydro_28"/>
    <property type="match status" value="1"/>
</dbReference>
<reference evidence="11" key="1">
    <citation type="journal article" date="2021" name="Nat. Commun.">
        <title>Genetic determinants of endophytism in the Arabidopsis root mycobiome.</title>
        <authorList>
            <person name="Mesny F."/>
            <person name="Miyauchi S."/>
            <person name="Thiergart T."/>
            <person name="Pickel B."/>
            <person name="Atanasova L."/>
            <person name="Karlsson M."/>
            <person name="Huettel B."/>
            <person name="Barry K.W."/>
            <person name="Haridas S."/>
            <person name="Chen C."/>
            <person name="Bauer D."/>
            <person name="Andreopoulos W."/>
            <person name="Pangilinan J."/>
            <person name="LaButti K."/>
            <person name="Riley R."/>
            <person name="Lipzen A."/>
            <person name="Clum A."/>
            <person name="Drula E."/>
            <person name="Henrissat B."/>
            <person name="Kohler A."/>
            <person name="Grigoriev I.V."/>
            <person name="Martin F.M."/>
            <person name="Hacquard S."/>
        </authorList>
    </citation>
    <scope>NUCLEOTIDE SEQUENCE</scope>
    <source>
        <strain evidence="11">MPI-SDFR-AT-0073</strain>
    </source>
</reference>
<dbReference type="GO" id="GO:0016829">
    <property type="term" value="F:lyase activity"/>
    <property type="evidence" value="ECO:0007669"/>
    <property type="project" value="UniProtKB-KW"/>
</dbReference>
<dbReference type="GO" id="GO:0004650">
    <property type="term" value="F:polygalacturonase activity"/>
    <property type="evidence" value="ECO:0007669"/>
    <property type="project" value="InterPro"/>
</dbReference>
<dbReference type="GO" id="GO:0005576">
    <property type="term" value="C:extracellular region"/>
    <property type="evidence" value="ECO:0007669"/>
    <property type="project" value="UniProtKB-SubCell"/>
</dbReference>
<evidence type="ECO:0000313" key="11">
    <source>
        <dbReference type="EMBL" id="KAH6653290.1"/>
    </source>
</evidence>
<sequence length="417" mass="45535">MFFFRAVALALWFSFIIECLGHTQFGLEERAYTCTVAANGDGSDDTQNILDAFEECNKSGRTIIFSKDTTYYVNQVMNTTSLNNVTIDIYGTLLWSTDTDYWLNNSMPVGYQNQSTVWFLGGNNLKVNGHGTGTINGNGQTWYNLVKGISNYPNRPMGLTIWGAKDSVFSGLTFLQSQMWTMAIIHSENILLENFNVSSRTNNGYPARNTDGADLLFSNNVTFRGWTVNNGDDSISLKANSTNVLVEDCYFERGLGLALGSIGQYVDQFETIENVTARNIRSNNTLHTVYFKTWTGEQVGYPPNGGGGGLGYISGISIDGWEATYLRDAAVLITQCTTFSGTAGDCNSSKFQLKDITVKNVSGSSASSYVANLQCSEDSGGCIDIEIDDVDLVDTGTGDDVAGYKCKNIVDPIGFDC</sequence>
<keyword evidence="11" id="KW-0456">Lyase</keyword>
<dbReference type="GO" id="GO:0071555">
    <property type="term" value="P:cell wall organization"/>
    <property type="evidence" value="ECO:0007669"/>
    <property type="project" value="UniProtKB-KW"/>
</dbReference>
<dbReference type="OrthoDB" id="187139at2759"/>
<comment type="similarity">
    <text evidence="2 9">Belongs to the glycosyl hydrolase 28 family.</text>
</comment>
<evidence type="ECO:0000256" key="5">
    <source>
        <dbReference type="ARBA" id="ARBA00022801"/>
    </source>
</evidence>
<dbReference type="GeneID" id="70131972"/>
<dbReference type="Proteomes" id="UP000758603">
    <property type="component" value="Unassembled WGS sequence"/>
</dbReference>
<keyword evidence="6" id="KW-0325">Glycoprotein</keyword>
<organism evidence="11 12">
    <name type="scientific">Truncatella angustata</name>
    <dbReference type="NCBI Taxonomy" id="152316"/>
    <lineage>
        <taxon>Eukaryota</taxon>
        <taxon>Fungi</taxon>
        <taxon>Dikarya</taxon>
        <taxon>Ascomycota</taxon>
        <taxon>Pezizomycotina</taxon>
        <taxon>Sordariomycetes</taxon>
        <taxon>Xylariomycetidae</taxon>
        <taxon>Amphisphaeriales</taxon>
        <taxon>Sporocadaceae</taxon>
        <taxon>Truncatella</taxon>
    </lineage>
</organism>
<evidence type="ECO:0000256" key="6">
    <source>
        <dbReference type="ARBA" id="ARBA00023180"/>
    </source>
</evidence>
<evidence type="ECO:0000256" key="1">
    <source>
        <dbReference type="ARBA" id="ARBA00004613"/>
    </source>
</evidence>
<keyword evidence="4 10" id="KW-0732">Signal</keyword>
<gene>
    <name evidence="11" type="ORF">BKA67DRAFT_569103</name>
</gene>
<evidence type="ECO:0000256" key="2">
    <source>
        <dbReference type="ARBA" id="ARBA00008834"/>
    </source>
</evidence>
<dbReference type="Gene3D" id="2.160.20.10">
    <property type="entry name" value="Single-stranded right-handed beta-helix, Pectin lyase-like"/>
    <property type="match status" value="1"/>
</dbReference>
<evidence type="ECO:0000256" key="7">
    <source>
        <dbReference type="ARBA" id="ARBA00023295"/>
    </source>
</evidence>
<feature type="signal peptide" evidence="10">
    <location>
        <begin position="1"/>
        <end position="21"/>
    </location>
</feature>
<dbReference type="RefSeq" id="XP_045957567.1">
    <property type="nucleotide sequence ID" value="XM_046103080.1"/>
</dbReference>
<name>A0A9P8UJC5_9PEZI</name>
<protein>
    <submittedName>
        <fullName evidence="11">Pectin lyase fold/virulence factor</fullName>
    </submittedName>
</protein>
<feature type="chain" id="PRO_5040350180" evidence="10">
    <location>
        <begin position="22"/>
        <end position="417"/>
    </location>
</feature>
<evidence type="ECO:0000256" key="4">
    <source>
        <dbReference type="ARBA" id="ARBA00022729"/>
    </source>
</evidence>
<dbReference type="InterPro" id="IPR000743">
    <property type="entry name" value="Glyco_hydro_28"/>
</dbReference>
<dbReference type="AlphaFoldDB" id="A0A9P8UJC5"/>
<keyword evidence="8" id="KW-0961">Cell wall biogenesis/degradation</keyword>
<comment type="caution">
    <text evidence="11">The sequence shown here is derived from an EMBL/GenBank/DDBJ whole genome shotgun (WGS) entry which is preliminary data.</text>
</comment>
<keyword evidence="3" id="KW-0964">Secreted</keyword>
<evidence type="ECO:0000256" key="3">
    <source>
        <dbReference type="ARBA" id="ARBA00022525"/>
    </source>
</evidence>
<dbReference type="InterPro" id="IPR011050">
    <property type="entry name" value="Pectin_lyase_fold/virulence"/>
</dbReference>
<evidence type="ECO:0000313" key="12">
    <source>
        <dbReference type="Proteomes" id="UP000758603"/>
    </source>
</evidence>
<keyword evidence="5 9" id="KW-0378">Hydrolase</keyword>
<keyword evidence="12" id="KW-1185">Reference proteome</keyword>
<accession>A0A9P8UJC5</accession>
<proteinExistence type="inferred from homology"/>
<keyword evidence="7 9" id="KW-0326">Glycosidase</keyword>
<evidence type="ECO:0000256" key="10">
    <source>
        <dbReference type="SAM" id="SignalP"/>
    </source>
</evidence>
<dbReference type="EMBL" id="JAGPXC010000005">
    <property type="protein sequence ID" value="KAH6653290.1"/>
    <property type="molecule type" value="Genomic_DNA"/>
</dbReference>
<evidence type="ECO:0000256" key="9">
    <source>
        <dbReference type="RuleBase" id="RU361169"/>
    </source>
</evidence>
<dbReference type="SUPFAM" id="SSF51126">
    <property type="entry name" value="Pectin lyase-like"/>
    <property type="match status" value="1"/>
</dbReference>
<dbReference type="PANTHER" id="PTHR31736">
    <property type="match status" value="1"/>
</dbReference>
<dbReference type="InterPro" id="IPR012334">
    <property type="entry name" value="Pectin_lyas_fold"/>
</dbReference>
<dbReference type="PANTHER" id="PTHR31736:SF8">
    <property type="entry name" value="PUTATIVE (AFU_ORTHOLOGUE AFUA_7G06410)-RELATED"/>
    <property type="match status" value="1"/>
</dbReference>
<dbReference type="GO" id="GO:0005975">
    <property type="term" value="P:carbohydrate metabolic process"/>
    <property type="evidence" value="ECO:0007669"/>
    <property type="project" value="InterPro"/>
</dbReference>
<evidence type="ECO:0000256" key="8">
    <source>
        <dbReference type="ARBA" id="ARBA00023316"/>
    </source>
</evidence>